<evidence type="ECO:0000256" key="2">
    <source>
        <dbReference type="ARBA" id="ARBA00005861"/>
    </source>
</evidence>
<evidence type="ECO:0000313" key="9">
    <source>
        <dbReference type="Proteomes" id="UP000198287"/>
    </source>
</evidence>
<evidence type="ECO:0000256" key="1">
    <source>
        <dbReference type="ARBA" id="ARBA00003701"/>
    </source>
</evidence>
<evidence type="ECO:0000256" key="4">
    <source>
        <dbReference type="ARBA" id="ARBA00022679"/>
    </source>
</evidence>
<dbReference type="Gene3D" id="1.20.1050.10">
    <property type="match status" value="1"/>
</dbReference>
<dbReference type="EMBL" id="LNIX01000010">
    <property type="protein sequence ID" value="OXA49673.1"/>
    <property type="molecule type" value="Genomic_DNA"/>
</dbReference>
<dbReference type="OMA" id="RGWEDHL"/>
<dbReference type="Pfam" id="PF14497">
    <property type="entry name" value="GST_C_3"/>
    <property type="match status" value="1"/>
</dbReference>
<evidence type="ECO:0000256" key="3">
    <source>
        <dbReference type="ARBA" id="ARBA00012452"/>
    </source>
</evidence>
<dbReference type="InterPro" id="IPR040079">
    <property type="entry name" value="Glutathione_S-Trfase"/>
</dbReference>
<feature type="domain" description="GST N-terminal" evidence="6">
    <location>
        <begin position="4"/>
        <end position="88"/>
    </location>
</feature>
<dbReference type="PANTHER" id="PTHR11571">
    <property type="entry name" value="GLUTATHIONE S-TRANSFERASE"/>
    <property type="match status" value="1"/>
</dbReference>
<dbReference type="InterPro" id="IPR010987">
    <property type="entry name" value="Glutathione-S-Trfase_C-like"/>
</dbReference>
<dbReference type="GO" id="GO:0006749">
    <property type="term" value="P:glutathione metabolic process"/>
    <property type="evidence" value="ECO:0007669"/>
    <property type="project" value="TreeGrafter"/>
</dbReference>
<reference evidence="8 9" key="1">
    <citation type="submission" date="2015-12" db="EMBL/GenBank/DDBJ databases">
        <title>The genome of Folsomia candida.</title>
        <authorList>
            <person name="Faddeeva A."/>
            <person name="Derks M.F."/>
            <person name="Anvar Y."/>
            <person name="Smit S."/>
            <person name="Van Straalen N."/>
            <person name="Roelofs D."/>
        </authorList>
    </citation>
    <scope>NUCLEOTIDE SEQUENCE [LARGE SCALE GENOMIC DNA]</scope>
    <source>
        <strain evidence="8 9">VU population</strain>
        <tissue evidence="8">Whole body</tissue>
    </source>
</reference>
<evidence type="ECO:0000256" key="5">
    <source>
        <dbReference type="ARBA" id="ARBA00047960"/>
    </source>
</evidence>
<dbReference type="Gene3D" id="3.40.30.10">
    <property type="entry name" value="Glutaredoxin"/>
    <property type="match status" value="1"/>
</dbReference>
<dbReference type="OrthoDB" id="414243at2759"/>
<evidence type="ECO:0000259" key="6">
    <source>
        <dbReference type="PROSITE" id="PS50404"/>
    </source>
</evidence>
<protein>
    <recommendedName>
        <fullName evidence="3">glutathione transferase</fullName>
        <ecNumber evidence="3">2.5.1.18</ecNumber>
    </recommendedName>
</protein>
<proteinExistence type="inferred from homology"/>
<accession>A0A226DWP0</accession>
<dbReference type="AlphaFoldDB" id="A0A226DWP0"/>
<sequence length="224" mass="25691">MSNSKPVFGYHGLRGIAQPIRFQLAYLGVDYVDKQYPLTQEGAEEWAQEKEHHGLDFPNLPYWKDGEVNMTESRAILKFLARTEGGGKLIPTDARSLVNAEMVEGLLWDVWYGLIWRCYLDSEDMINALARCPPKLEVLNKFLGNKKWVLGDQISYVDFMLYEILHQYSLYDPKYLSPCGALLKLKANFEELPAIKKYMASPEYIAAPCFHPMYAKHKVVGLTC</sequence>
<evidence type="ECO:0000313" key="8">
    <source>
        <dbReference type="EMBL" id="OXA49673.1"/>
    </source>
</evidence>
<dbReference type="PROSITE" id="PS50405">
    <property type="entry name" value="GST_CTER"/>
    <property type="match status" value="1"/>
</dbReference>
<comment type="caution">
    <text evidence="8">The sequence shown here is derived from an EMBL/GenBank/DDBJ whole genome shotgun (WGS) entry which is preliminary data.</text>
</comment>
<dbReference type="Proteomes" id="UP000198287">
    <property type="component" value="Unassembled WGS sequence"/>
</dbReference>
<dbReference type="STRING" id="158441.A0A226DWP0"/>
<name>A0A226DWP0_FOLCA</name>
<dbReference type="InterPro" id="IPR036282">
    <property type="entry name" value="Glutathione-S-Trfase_C_sf"/>
</dbReference>
<organism evidence="8 9">
    <name type="scientific">Folsomia candida</name>
    <name type="common">Springtail</name>
    <dbReference type="NCBI Taxonomy" id="158441"/>
    <lineage>
        <taxon>Eukaryota</taxon>
        <taxon>Metazoa</taxon>
        <taxon>Ecdysozoa</taxon>
        <taxon>Arthropoda</taxon>
        <taxon>Hexapoda</taxon>
        <taxon>Collembola</taxon>
        <taxon>Entomobryomorpha</taxon>
        <taxon>Isotomoidea</taxon>
        <taxon>Isotomidae</taxon>
        <taxon>Proisotominae</taxon>
        <taxon>Folsomia</taxon>
    </lineage>
</organism>
<gene>
    <name evidence="8" type="ORF">Fcan01_15907</name>
</gene>
<dbReference type="GO" id="GO:0004364">
    <property type="term" value="F:glutathione transferase activity"/>
    <property type="evidence" value="ECO:0007669"/>
    <property type="project" value="UniProtKB-EC"/>
</dbReference>
<keyword evidence="4 8" id="KW-0808">Transferase</keyword>
<dbReference type="InterPro" id="IPR004046">
    <property type="entry name" value="GST_C"/>
</dbReference>
<dbReference type="InterPro" id="IPR004045">
    <property type="entry name" value="Glutathione_S-Trfase_N"/>
</dbReference>
<evidence type="ECO:0000259" key="7">
    <source>
        <dbReference type="PROSITE" id="PS50405"/>
    </source>
</evidence>
<dbReference type="Pfam" id="PF02798">
    <property type="entry name" value="GST_N"/>
    <property type="match status" value="1"/>
</dbReference>
<dbReference type="InterPro" id="IPR036249">
    <property type="entry name" value="Thioredoxin-like_sf"/>
</dbReference>
<comment type="similarity">
    <text evidence="2">Belongs to the GST superfamily. Mu family.</text>
</comment>
<dbReference type="SUPFAM" id="SSF52833">
    <property type="entry name" value="Thioredoxin-like"/>
    <property type="match status" value="1"/>
</dbReference>
<comment type="catalytic activity">
    <reaction evidence="5">
        <text>RX + glutathione = an S-substituted glutathione + a halide anion + H(+)</text>
        <dbReference type="Rhea" id="RHEA:16437"/>
        <dbReference type="ChEBI" id="CHEBI:15378"/>
        <dbReference type="ChEBI" id="CHEBI:16042"/>
        <dbReference type="ChEBI" id="CHEBI:17792"/>
        <dbReference type="ChEBI" id="CHEBI:57925"/>
        <dbReference type="ChEBI" id="CHEBI:90779"/>
        <dbReference type="EC" id="2.5.1.18"/>
    </reaction>
</comment>
<feature type="domain" description="GST C-terminal" evidence="7">
    <location>
        <begin position="93"/>
        <end position="209"/>
    </location>
</feature>
<dbReference type="EC" id="2.5.1.18" evidence="3"/>
<dbReference type="PANTHER" id="PTHR11571:SF222">
    <property type="entry name" value="GLUTATHIONE TRANSFERASE"/>
    <property type="match status" value="1"/>
</dbReference>
<dbReference type="SUPFAM" id="SSF47616">
    <property type="entry name" value="GST C-terminal domain-like"/>
    <property type="match status" value="1"/>
</dbReference>
<dbReference type="InterPro" id="IPR050213">
    <property type="entry name" value="GST_superfamily"/>
</dbReference>
<dbReference type="SFLD" id="SFLDS00019">
    <property type="entry name" value="Glutathione_Transferase_(cytos"/>
    <property type="match status" value="1"/>
</dbReference>
<keyword evidence="9" id="KW-1185">Reference proteome</keyword>
<comment type="function">
    <text evidence="1">Conjugation of reduced glutathione to a wide number of exogenous and endogenous hydrophobic electrophiles.</text>
</comment>
<dbReference type="PROSITE" id="PS50404">
    <property type="entry name" value="GST_NTER"/>
    <property type="match status" value="1"/>
</dbReference>